<keyword evidence="4" id="KW-1185">Reference proteome</keyword>
<dbReference type="Proteomes" id="UP001163046">
    <property type="component" value="Unassembled WGS sequence"/>
</dbReference>
<accession>A0A9X0D3P9</accession>
<feature type="domain" description="PWWP" evidence="2">
    <location>
        <begin position="172"/>
        <end position="219"/>
    </location>
</feature>
<sequence>MSIKDKLNNKYLEAFEEAVIQAEDLLTRKGLGKSLEEEELDEDLEIVEEPEEAAEQEDLPQQPSPCLNVGNLCEQRNHDRTHIALVLHFGLKNPPFIVQVSKYSNILSYIRQAKSTLKQILNGTKPSERHKIYTCGRVSERDQLKHRAGFGPIGDENLGDEIMTLLLKFHNEFTGNKDLSYVADVWLPEAIIWSIQKIDHVDRERAEKMFLKGSSYAVSAAEVKELNTKLKQRKLSSEETKERIEKAERAMARSAES</sequence>
<reference evidence="3" key="1">
    <citation type="submission" date="2023-01" db="EMBL/GenBank/DDBJ databases">
        <title>Genome assembly of the deep-sea coral Lophelia pertusa.</title>
        <authorList>
            <person name="Herrera S."/>
            <person name="Cordes E."/>
        </authorList>
    </citation>
    <scope>NUCLEOTIDE SEQUENCE</scope>
    <source>
        <strain evidence="3">USNM1676648</strain>
        <tissue evidence="3">Polyp</tissue>
    </source>
</reference>
<dbReference type="OrthoDB" id="5970727at2759"/>
<evidence type="ECO:0000313" key="3">
    <source>
        <dbReference type="EMBL" id="KAJ7385406.1"/>
    </source>
</evidence>
<evidence type="ECO:0000313" key="4">
    <source>
        <dbReference type="Proteomes" id="UP001163046"/>
    </source>
</evidence>
<gene>
    <name evidence="3" type="primary">MUM1L1</name>
    <name evidence="3" type="ORF">OS493_016490</name>
</gene>
<proteinExistence type="predicted"/>
<organism evidence="3 4">
    <name type="scientific">Desmophyllum pertusum</name>
    <dbReference type="NCBI Taxonomy" id="174260"/>
    <lineage>
        <taxon>Eukaryota</taxon>
        <taxon>Metazoa</taxon>
        <taxon>Cnidaria</taxon>
        <taxon>Anthozoa</taxon>
        <taxon>Hexacorallia</taxon>
        <taxon>Scleractinia</taxon>
        <taxon>Caryophylliina</taxon>
        <taxon>Caryophylliidae</taxon>
        <taxon>Desmophyllum</taxon>
    </lineage>
</organism>
<protein>
    <submittedName>
        <fullName evidence="3">Nucleosome binding</fullName>
    </submittedName>
</protein>
<evidence type="ECO:0000256" key="1">
    <source>
        <dbReference type="SAM" id="MobiDB-lite"/>
    </source>
</evidence>
<feature type="compositionally biased region" description="Basic and acidic residues" evidence="1">
    <location>
        <begin position="235"/>
        <end position="257"/>
    </location>
</feature>
<dbReference type="Pfam" id="PF20886">
    <property type="entry name" value="PWP3A-B_C"/>
    <property type="match status" value="1"/>
</dbReference>
<dbReference type="EMBL" id="MU825881">
    <property type="protein sequence ID" value="KAJ7385406.1"/>
    <property type="molecule type" value="Genomic_DNA"/>
</dbReference>
<dbReference type="AlphaFoldDB" id="A0A9X0D3P9"/>
<name>A0A9X0D3P9_9CNID</name>
<comment type="caution">
    <text evidence="3">The sequence shown here is derived from an EMBL/GenBank/DDBJ whole genome shotgun (WGS) entry which is preliminary data.</text>
</comment>
<dbReference type="InterPro" id="IPR048795">
    <property type="entry name" value="PWP3A_3B_4_C"/>
</dbReference>
<evidence type="ECO:0000259" key="2">
    <source>
        <dbReference type="Pfam" id="PF20886"/>
    </source>
</evidence>
<feature type="region of interest" description="Disordered" evidence="1">
    <location>
        <begin position="232"/>
        <end position="257"/>
    </location>
</feature>